<comment type="similarity">
    <text evidence="6">Belongs to the ABC-4 integral membrane protein family.</text>
</comment>
<feature type="transmembrane region" description="Helical" evidence="7">
    <location>
        <begin position="703"/>
        <end position="725"/>
    </location>
</feature>
<dbReference type="eggNOG" id="COG4591">
    <property type="taxonomic scope" value="Bacteria"/>
</dbReference>
<keyword evidence="5 7" id="KW-0472">Membrane</keyword>
<keyword evidence="2" id="KW-1003">Cell membrane</keyword>
<accession>N2BET0</accession>
<dbReference type="EMBL" id="AQFT01000020">
    <property type="protein sequence ID" value="EMZ36890.1"/>
    <property type="molecule type" value="Genomic_DNA"/>
</dbReference>
<evidence type="ECO:0000256" key="6">
    <source>
        <dbReference type="ARBA" id="ARBA00038076"/>
    </source>
</evidence>
<dbReference type="Pfam" id="PF12704">
    <property type="entry name" value="MacB_PCD"/>
    <property type="match status" value="1"/>
</dbReference>
<dbReference type="AlphaFoldDB" id="N2BET0"/>
<feature type="transmembrane region" description="Helical" evidence="7">
    <location>
        <begin position="793"/>
        <end position="813"/>
    </location>
</feature>
<gene>
    <name evidence="10" type="ORF">C823_00612</name>
</gene>
<feature type="transmembrane region" description="Helical" evidence="7">
    <location>
        <begin position="20"/>
        <end position="43"/>
    </location>
</feature>
<dbReference type="OrthoDB" id="9793166at2"/>
<evidence type="ECO:0000259" key="8">
    <source>
        <dbReference type="Pfam" id="PF02687"/>
    </source>
</evidence>
<feature type="transmembrane region" description="Helical" evidence="7">
    <location>
        <begin position="757"/>
        <end position="781"/>
    </location>
</feature>
<evidence type="ECO:0008006" key="12">
    <source>
        <dbReference type="Google" id="ProtNLM"/>
    </source>
</evidence>
<dbReference type="Proteomes" id="UP000012589">
    <property type="component" value="Unassembled WGS sequence"/>
</dbReference>
<evidence type="ECO:0000256" key="2">
    <source>
        <dbReference type="ARBA" id="ARBA00022475"/>
    </source>
</evidence>
<dbReference type="PANTHER" id="PTHR30572">
    <property type="entry name" value="MEMBRANE COMPONENT OF TRANSPORTER-RELATED"/>
    <property type="match status" value="1"/>
</dbReference>
<evidence type="ECO:0000313" key="10">
    <source>
        <dbReference type="EMBL" id="EMZ36890.1"/>
    </source>
</evidence>
<dbReference type="GO" id="GO:0005886">
    <property type="term" value="C:plasma membrane"/>
    <property type="evidence" value="ECO:0007669"/>
    <property type="project" value="UniProtKB-SubCell"/>
</dbReference>
<feature type="domain" description="MacB-like periplasmic core" evidence="9">
    <location>
        <begin position="450"/>
        <end position="643"/>
    </location>
</feature>
<dbReference type="InterPro" id="IPR003838">
    <property type="entry name" value="ABC3_permease_C"/>
</dbReference>
<feature type="transmembrane region" description="Helical" evidence="7">
    <location>
        <begin position="317"/>
        <end position="342"/>
    </location>
</feature>
<keyword evidence="3 7" id="KW-0812">Transmembrane</keyword>
<feature type="domain" description="ABC3 transporter permease C-terminal" evidence="8">
    <location>
        <begin position="276"/>
        <end position="407"/>
    </location>
</feature>
<evidence type="ECO:0000313" key="11">
    <source>
        <dbReference type="Proteomes" id="UP000012589"/>
    </source>
</evidence>
<evidence type="ECO:0000259" key="9">
    <source>
        <dbReference type="Pfam" id="PF12704"/>
    </source>
</evidence>
<keyword evidence="11" id="KW-1185">Reference proteome</keyword>
<organism evidence="10 11">
    <name type="scientific">Eubacterium plexicaudatum ASF492</name>
    <dbReference type="NCBI Taxonomy" id="1235802"/>
    <lineage>
        <taxon>Bacteria</taxon>
        <taxon>Bacillati</taxon>
        <taxon>Bacillota</taxon>
        <taxon>Clostridia</taxon>
        <taxon>Eubacteriales</taxon>
        <taxon>Eubacteriaceae</taxon>
        <taxon>Eubacterium</taxon>
    </lineage>
</organism>
<evidence type="ECO:0000256" key="5">
    <source>
        <dbReference type="ARBA" id="ARBA00023136"/>
    </source>
</evidence>
<proteinExistence type="inferred from homology"/>
<feature type="transmembrane region" description="Helical" evidence="7">
    <location>
        <begin position="267"/>
        <end position="293"/>
    </location>
</feature>
<dbReference type="InterPro" id="IPR050250">
    <property type="entry name" value="Macrolide_Exporter_MacB"/>
</dbReference>
<dbReference type="PATRIC" id="fig|1235802.3.peg.643"/>
<dbReference type="eggNOG" id="COG0577">
    <property type="taxonomic scope" value="Bacteria"/>
</dbReference>
<keyword evidence="4 7" id="KW-1133">Transmembrane helix</keyword>
<evidence type="ECO:0000256" key="7">
    <source>
        <dbReference type="SAM" id="Phobius"/>
    </source>
</evidence>
<sequence length="831" mass="90369">MKSYRILAWKELLAQKVTSILILIAVILSTVTTTVIGQSIGILNAMRQQQAITINGEKYATFIQMSEEQLSELKEDARFSYIGSSISLGIIDLNSQLKLGLVEYVGNSLDAYPAISQIQEGRLPEQAMEIALSEDALKFLGFDGKVGDTISLPVSKTLRHDIAPSIEFTADFVLVGITKSNYIGYSYGGITGIVGTDTAEQLLPEEYLYYNVDFRTADKRSFQNTVNDVIEKFQIHELDTSYNQVYLQACGIRFDSQESSENSGSGFSFMAVAGVMVGVLILLAAGLVIYNILKISVSKRIKGYGVLRAIGSEKSQLYSIVSLQILILCLIGIPVGMIVGLLSTKGIIIMATSFLSPEIFMVQNTSELQNLISANSTGKVPFLVISAAITLIFAFMAAIPAAKYAAKVPPTVAMSGRNTKVKRRNRKSKTIRNFEAYYARLNLKRNRGRTAITVLSLVMSIAVFIALQSFTTLLNTASGMEDNHLGDYSIVNETVGFSADDLEELRQNSAVSSVAAIQFLLYKPDDAGQISDIALGFELQPGETFQVVGLNDDYWDYFMGSELSAEDLTLLKSGKACIVRNPLALNYGGTEPERTSFAAGDTISVAGRDITIIATLDGYDGYVSVGNSGFTNGVQVIVSDCIYSELTGTAIYNEMCPTLNADADRELFDAVAEKICQDIPGTTYLSYEETDRQLEESFEQIRLLAWGLILFVGLIGLLNIINTVYTNIHTRVMEIGMQRAIGMSAGSLYKTFLWEGAYYGMIAAVIGNIVGYICTIFVNAATTDTIRLVSIPVLPIAEGTVLSIGACLLATCIPLRKIAGMSIVDSIETVE</sequence>
<feature type="domain" description="ABC3 transporter permease C-terminal" evidence="8">
    <location>
        <begin position="708"/>
        <end position="822"/>
    </location>
</feature>
<evidence type="ECO:0000256" key="1">
    <source>
        <dbReference type="ARBA" id="ARBA00004651"/>
    </source>
</evidence>
<evidence type="ECO:0000256" key="3">
    <source>
        <dbReference type="ARBA" id="ARBA00022692"/>
    </source>
</evidence>
<feature type="transmembrane region" description="Helical" evidence="7">
    <location>
        <begin position="450"/>
        <end position="470"/>
    </location>
</feature>
<dbReference type="InterPro" id="IPR025857">
    <property type="entry name" value="MacB_PCD"/>
</dbReference>
<dbReference type="GO" id="GO:0022857">
    <property type="term" value="F:transmembrane transporter activity"/>
    <property type="evidence" value="ECO:0007669"/>
    <property type="project" value="TreeGrafter"/>
</dbReference>
<evidence type="ECO:0000256" key="4">
    <source>
        <dbReference type="ARBA" id="ARBA00022989"/>
    </source>
</evidence>
<dbReference type="PANTHER" id="PTHR30572:SF4">
    <property type="entry name" value="ABC TRANSPORTER PERMEASE YTRF"/>
    <property type="match status" value="1"/>
</dbReference>
<dbReference type="Pfam" id="PF02687">
    <property type="entry name" value="FtsX"/>
    <property type="match status" value="2"/>
</dbReference>
<feature type="transmembrane region" description="Helical" evidence="7">
    <location>
        <begin position="380"/>
        <end position="399"/>
    </location>
</feature>
<reference evidence="10 11" key="1">
    <citation type="journal article" date="2014" name="Genome Announc.">
        <title>Draft genome sequences of the altered schaedler flora, a defined bacterial community from gnotobiotic mice.</title>
        <authorList>
            <person name="Wannemuehler M.J."/>
            <person name="Overstreet A.M."/>
            <person name="Ward D.V."/>
            <person name="Phillips G.J."/>
        </authorList>
    </citation>
    <scope>NUCLEOTIDE SEQUENCE [LARGE SCALE GENOMIC DNA]</scope>
    <source>
        <strain evidence="10 11">ASF492</strain>
    </source>
</reference>
<protein>
    <recommendedName>
        <fullName evidence="12">ABC3 transporter permease protein domain-containing protein</fullName>
    </recommendedName>
</protein>
<name>N2BET0_9FIRM</name>
<comment type="subcellular location">
    <subcellularLocation>
        <location evidence="1">Cell membrane</location>
        <topology evidence="1">Multi-pass membrane protein</topology>
    </subcellularLocation>
</comment>
<comment type="caution">
    <text evidence="10">The sequence shown here is derived from an EMBL/GenBank/DDBJ whole genome shotgun (WGS) entry which is preliminary data.</text>
</comment>
<dbReference type="STRING" id="1235802.C823_00612"/>
<dbReference type="HOGENOM" id="CLU_010964_2_1_9"/>